<feature type="domain" description="TACI cysteine-rich" evidence="16">
    <location>
        <begin position="65"/>
        <end position="96"/>
    </location>
</feature>
<keyword evidence="2" id="KW-0812">Transmembrane</keyword>
<keyword evidence="10" id="KW-0675">Receptor</keyword>
<evidence type="ECO:0000256" key="14">
    <source>
        <dbReference type="ARBA" id="ARBA00081450"/>
    </source>
</evidence>
<evidence type="ECO:0000259" key="16">
    <source>
        <dbReference type="Pfam" id="PF09305"/>
    </source>
</evidence>
<evidence type="ECO:0000256" key="10">
    <source>
        <dbReference type="ARBA" id="ARBA00023170"/>
    </source>
</evidence>
<dbReference type="InterPro" id="IPR015384">
    <property type="entry name" value="TACI_Cys-rich-dom"/>
</dbReference>
<dbReference type="InterPro" id="IPR022317">
    <property type="entry name" value="TNFR_13B"/>
</dbReference>
<evidence type="ECO:0000313" key="17">
    <source>
        <dbReference type="Ensembl" id="ENSEASP00005033048.1"/>
    </source>
</evidence>
<sequence length="218" mass="24336">MSTCCVLGTIRLSGPGSKQTFKSLPAQCLWWGRWHQRSQRGGVTRNGRITPQGLRPGAAMPSCPEEQYWDPLLNACLSCRPICSHQTPRACAAFCKSLSCLKEQGRYYDQLLRDCVSCASICGRHPKQCTFFCENKLKSHMHPPPELRRQRPGQLETRSDGLGRYQGPEHRGSEAGPGNPRRPLLHPWPPGPQLRALGGVSRALRQPACPWIQPHLPV</sequence>
<feature type="compositionally biased region" description="Basic and acidic residues" evidence="15">
    <location>
        <begin position="157"/>
        <end position="173"/>
    </location>
</feature>
<dbReference type="FunFam" id="4.10.1290.10:FF:000001">
    <property type="entry name" value="Tumor necrosis factor receptor superfamily member 13B"/>
    <property type="match status" value="1"/>
</dbReference>
<evidence type="ECO:0000256" key="9">
    <source>
        <dbReference type="ARBA" id="ARBA00023157"/>
    </source>
</evidence>
<comment type="function">
    <text evidence="11">Receptor for TNFSF13/APRIL and TNFSF13B/TALL1/BAFF/BLYS that binds both ligands with similar high affinity. Mediates calcineurin-dependent activation of NF-AT, as well as activation of NF-kappa-B and AP-1. Involved in the stimulation of B- and T-cell function and the regulation of humoral immunity.</text>
</comment>
<dbReference type="AlphaFoldDB" id="A0A8C4N7J1"/>
<keyword evidence="8" id="KW-0472">Membrane</keyword>
<evidence type="ECO:0000256" key="2">
    <source>
        <dbReference type="ARBA" id="ARBA00022692"/>
    </source>
</evidence>
<dbReference type="Pfam" id="PF09305">
    <property type="entry name" value="TACI-CRD2"/>
    <property type="match status" value="2"/>
</dbReference>
<protein>
    <recommendedName>
        <fullName evidence="13">Tumor necrosis factor receptor superfamily member 13B</fullName>
    </recommendedName>
    <alternativeName>
        <fullName evidence="14">Transmembrane activator and CAML interactor</fullName>
    </alternativeName>
</protein>
<evidence type="ECO:0000256" key="3">
    <source>
        <dbReference type="ARBA" id="ARBA00022737"/>
    </source>
</evidence>
<keyword evidence="5" id="KW-0735">Signal-anchor</keyword>
<feature type="region of interest" description="Disordered" evidence="15">
    <location>
        <begin position="142"/>
        <end position="192"/>
    </location>
</feature>
<dbReference type="GO" id="GO:0030889">
    <property type="term" value="P:negative regulation of B cell proliferation"/>
    <property type="evidence" value="ECO:0007669"/>
    <property type="project" value="TreeGrafter"/>
</dbReference>
<dbReference type="Gene3D" id="4.10.1290.10">
    <property type="entry name" value="Tumor necrosis factor receptor superfamily"/>
    <property type="match status" value="2"/>
</dbReference>
<evidence type="ECO:0000256" key="13">
    <source>
        <dbReference type="ARBA" id="ARBA00070540"/>
    </source>
</evidence>
<dbReference type="PANTHER" id="PTHR15511:SF2">
    <property type="entry name" value="TUMOR NECROSIS FACTOR RECEPTOR SUPERFAMILY MEMBER 13B"/>
    <property type="match status" value="1"/>
</dbReference>
<comment type="subunit">
    <text evidence="12">Binds TRAF2, TRAF5 and TRAF6. Binds the NH2-terminal domain of CAMLG with its C-terminus.</text>
</comment>
<evidence type="ECO:0000256" key="6">
    <source>
        <dbReference type="ARBA" id="ARBA00022989"/>
    </source>
</evidence>
<keyword evidence="4" id="KW-0391">Immunity</keyword>
<feature type="domain" description="TACI cysteine-rich" evidence="16">
    <location>
        <begin position="98"/>
        <end position="136"/>
    </location>
</feature>
<dbReference type="Ensembl" id="ENSEAST00005036022.1">
    <property type="protein sequence ID" value="ENSEASP00005033048.1"/>
    <property type="gene ID" value="ENSEASG00005022607.1"/>
</dbReference>
<evidence type="ECO:0000256" key="4">
    <source>
        <dbReference type="ARBA" id="ARBA00022859"/>
    </source>
</evidence>
<evidence type="ECO:0000256" key="8">
    <source>
        <dbReference type="ARBA" id="ARBA00023136"/>
    </source>
</evidence>
<dbReference type="GO" id="GO:0002250">
    <property type="term" value="P:adaptive immune response"/>
    <property type="evidence" value="ECO:0007669"/>
    <property type="project" value="UniProtKB-KW"/>
</dbReference>
<evidence type="ECO:0000256" key="11">
    <source>
        <dbReference type="ARBA" id="ARBA00058588"/>
    </source>
</evidence>
<evidence type="ECO:0000256" key="5">
    <source>
        <dbReference type="ARBA" id="ARBA00022968"/>
    </source>
</evidence>
<organism evidence="17">
    <name type="scientific">Equus asinus asinus</name>
    <dbReference type="NCBI Taxonomy" id="83772"/>
    <lineage>
        <taxon>Eukaryota</taxon>
        <taxon>Metazoa</taxon>
        <taxon>Chordata</taxon>
        <taxon>Craniata</taxon>
        <taxon>Vertebrata</taxon>
        <taxon>Euteleostomi</taxon>
        <taxon>Mammalia</taxon>
        <taxon>Eutheria</taxon>
        <taxon>Laurasiatheria</taxon>
        <taxon>Perissodactyla</taxon>
        <taxon>Equidae</taxon>
        <taxon>Equus</taxon>
    </lineage>
</organism>
<proteinExistence type="predicted"/>
<evidence type="ECO:0000256" key="1">
    <source>
        <dbReference type="ARBA" id="ARBA00004183"/>
    </source>
</evidence>
<reference evidence="17" key="1">
    <citation type="submission" date="2023-03" db="UniProtKB">
        <authorList>
            <consortium name="Ensembl"/>
        </authorList>
    </citation>
    <scope>IDENTIFICATION</scope>
</reference>
<keyword evidence="9" id="KW-1015">Disulfide bond</keyword>
<evidence type="ECO:0000256" key="12">
    <source>
        <dbReference type="ARBA" id="ARBA00063663"/>
    </source>
</evidence>
<evidence type="ECO:0000256" key="7">
    <source>
        <dbReference type="ARBA" id="ARBA00023130"/>
    </source>
</evidence>
<keyword evidence="7" id="KW-1064">Adaptive immunity</keyword>
<keyword evidence="6" id="KW-1133">Transmembrane helix</keyword>
<dbReference type="GO" id="GO:0005886">
    <property type="term" value="C:plasma membrane"/>
    <property type="evidence" value="ECO:0007669"/>
    <property type="project" value="InterPro"/>
</dbReference>
<dbReference type="SUPFAM" id="SSF57586">
    <property type="entry name" value="TNF receptor-like"/>
    <property type="match status" value="2"/>
</dbReference>
<dbReference type="GO" id="GO:0001782">
    <property type="term" value="P:B cell homeostasis"/>
    <property type="evidence" value="ECO:0007669"/>
    <property type="project" value="TreeGrafter"/>
</dbReference>
<dbReference type="GO" id="GO:0002244">
    <property type="term" value="P:hematopoietic progenitor cell differentiation"/>
    <property type="evidence" value="ECO:0007669"/>
    <property type="project" value="TreeGrafter"/>
</dbReference>
<keyword evidence="3" id="KW-0677">Repeat</keyword>
<gene>
    <name evidence="17" type="primary">TNFRSF13B</name>
</gene>
<dbReference type="FunFam" id="4.10.1290.10:FF:000002">
    <property type="entry name" value="Tumor necrosis factor receptor superfamily member 13B"/>
    <property type="match status" value="1"/>
</dbReference>
<dbReference type="PRINTS" id="PR01963">
    <property type="entry name" value="TNFACTORR13B"/>
</dbReference>
<dbReference type="PANTHER" id="PTHR15511">
    <property type="entry name" value="TUMOR NECROSIS FACTOR RECEPTOR SUPERFAMILY MEMBER 13B"/>
    <property type="match status" value="1"/>
</dbReference>
<evidence type="ECO:0000256" key="15">
    <source>
        <dbReference type="SAM" id="MobiDB-lite"/>
    </source>
</evidence>
<comment type="subcellular location">
    <subcellularLocation>
        <location evidence="1">Membrane</location>
        <topology evidence="1">Single-pass type III membrane protein</topology>
    </subcellularLocation>
</comment>
<name>A0A8C4N7J1_EQUAS</name>
<accession>A0A8C4N7J1</accession>